<dbReference type="InterPro" id="IPR032466">
    <property type="entry name" value="Metal_Hydrolase"/>
</dbReference>
<organism evidence="3 4">
    <name type="scientific">Sphingobium xenophagum</name>
    <dbReference type="NCBI Taxonomy" id="121428"/>
    <lineage>
        <taxon>Bacteria</taxon>
        <taxon>Pseudomonadati</taxon>
        <taxon>Pseudomonadota</taxon>
        <taxon>Alphaproteobacteria</taxon>
        <taxon>Sphingomonadales</taxon>
        <taxon>Sphingomonadaceae</taxon>
        <taxon>Sphingobium</taxon>
    </lineage>
</organism>
<dbReference type="InterPro" id="IPR032465">
    <property type="entry name" value="ACMSD"/>
</dbReference>
<name>A0ABU1X690_SPHXE</name>
<evidence type="ECO:0000259" key="2">
    <source>
        <dbReference type="Pfam" id="PF04909"/>
    </source>
</evidence>
<keyword evidence="4" id="KW-1185">Reference proteome</keyword>
<comment type="caution">
    <text evidence="3">The sequence shown here is derived from an EMBL/GenBank/DDBJ whole genome shotgun (WGS) entry which is preliminary data.</text>
</comment>
<dbReference type="PANTHER" id="PTHR21240:SF28">
    <property type="entry name" value="ISO-OROTATE DECARBOXYLASE (EUROFUNG)"/>
    <property type="match status" value="1"/>
</dbReference>
<feature type="domain" description="Amidohydrolase-related" evidence="2">
    <location>
        <begin position="99"/>
        <end position="351"/>
    </location>
</feature>
<dbReference type="Proteomes" id="UP001267638">
    <property type="component" value="Unassembled WGS sequence"/>
</dbReference>
<evidence type="ECO:0000313" key="3">
    <source>
        <dbReference type="EMBL" id="MDR7157092.1"/>
    </source>
</evidence>
<protein>
    <submittedName>
        <fullName evidence="3">TIM-barrel fold metal-dependent hydrolase</fullName>
    </submittedName>
</protein>
<proteinExistence type="predicted"/>
<keyword evidence="3" id="KW-0378">Hydrolase</keyword>
<dbReference type="EMBL" id="JAVDWV010000028">
    <property type="protein sequence ID" value="MDR7157092.1"/>
    <property type="molecule type" value="Genomic_DNA"/>
</dbReference>
<dbReference type="InterPro" id="IPR006680">
    <property type="entry name" value="Amidohydro-rel"/>
</dbReference>
<dbReference type="PANTHER" id="PTHR21240">
    <property type="entry name" value="2-AMINO-3-CARBOXYLMUCONATE-6-SEMIALDEHYDE DECARBOXYLASE"/>
    <property type="match status" value="1"/>
</dbReference>
<evidence type="ECO:0000313" key="4">
    <source>
        <dbReference type="Proteomes" id="UP001267638"/>
    </source>
</evidence>
<reference evidence="3 4" key="1">
    <citation type="submission" date="2023-07" db="EMBL/GenBank/DDBJ databases">
        <title>Sorghum-associated microbial communities from plants grown in Nebraska, USA.</title>
        <authorList>
            <person name="Schachtman D."/>
        </authorList>
    </citation>
    <scope>NUCLEOTIDE SEQUENCE [LARGE SCALE GENOMIC DNA]</scope>
    <source>
        <strain evidence="3 4">4256</strain>
    </source>
</reference>
<dbReference type="RefSeq" id="WP_310227621.1">
    <property type="nucleotide sequence ID" value="NZ_JAVDWV010000028.1"/>
</dbReference>
<dbReference type="Gene3D" id="3.20.20.140">
    <property type="entry name" value="Metal-dependent hydrolases"/>
    <property type="match status" value="1"/>
</dbReference>
<dbReference type="GO" id="GO:0016787">
    <property type="term" value="F:hydrolase activity"/>
    <property type="evidence" value="ECO:0007669"/>
    <property type="project" value="UniProtKB-KW"/>
</dbReference>
<gene>
    <name evidence="3" type="ORF">J2W40_003940</name>
</gene>
<accession>A0ABU1X690</accession>
<dbReference type="Pfam" id="PF04909">
    <property type="entry name" value="Amidohydro_2"/>
    <property type="match status" value="1"/>
</dbReference>
<sequence length="361" mass="40022">MKPYVFSCDSHVVEPRSLWADKLPASMKDRGLMPRKDEKNFFVDGNGQVLLKMQVADGVSGNEKIGRYEIDLRIKDMIRDGVDAEVIYPTVGLLTSRLGDRELEIASCEIYNDWLLDHFKSHRDIFVPAAILPMSSIDDAASELKRCVDAGYTTAMIPGRLPANVAAYNSDEWDKVWSVAEAADMPLILHSGTGGATTMERGMGAALINYMLSGRGPIDAVTYLVASGALDRHPKLTVATMECGSSYLNYIAEILDEIYPAHLHYVRPKLSRKPSEIIAQQVKAAFSHDRSAVENRHVLGHQTLMFATDYPHLEGSFPYSREAIAENFRDIDITEKEKADILGLTAAKLFKISDPKVLTDA</sequence>
<dbReference type="SUPFAM" id="SSF51556">
    <property type="entry name" value="Metallo-dependent hydrolases"/>
    <property type="match status" value="1"/>
</dbReference>
<evidence type="ECO:0000256" key="1">
    <source>
        <dbReference type="ARBA" id="ARBA00023239"/>
    </source>
</evidence>
<keyword evidence="1" id="KW-0456">Lyase</keyword>